<accession>A0ABT3KL84</accession>
<proteinExistence type="predicted"/>
<evidence type="ECO:0000313" key="2">
    <source>
        <dbReference type="Proteomes" id="UP001431181"/>
    </source>
</evidence>
<keyword evidence="2" id="KW-1185">Reference proteome</keyword>
<name>A0ABT3KL84_9GAMM</name>
<reference evidence="1" key="1">
    <citation type="submission" date="2022-11" db="EMBL/GenBank/DDBJ databases">
        <title>Marinomonas sp. nov., isolated from marine algae.</title>
        <authorList>
            <person name="Choi D.G."/>
            <person name="Kim J.M."/>
            <person name="Lee J.K."/>
            <person name="Baek J.H."/>
            <person name="Jeon C.O."/>
        </authorList>
    </citation>
    <scope>NUCLEOTIDE SEQUENCE</scope>
    <source>
        <strain evidence="1">KJ51-3</strain>
    </source>
</reference>
<gene>
    <name evidence="1" type="ORF">ONZ52_21285</name>
</gene>
<evidence type="ECO:0000313" key="1">
    <source>
        <dbReference type="EMBL" id="MCW4631313.1"/>
    </source>
</evidence>
<dbReference type="CDD" id="cd18773">
    <property type="entry name" value="PDC1_HK_sensor"/>
    <property type="match status" value="1"/>
</dbReference>
<dbReference type="EMBL" id="JAPEUL010000011">
    <property type="protein sequence ID" value="MCW4631313.1"/>
    <property type="molecule type" value="Genomic_DNA"/>
</dbReference>
<dbReference type="RefSeq" id="WP_265220646.1">
    <property type="nucleotide sequence ID" value="NZ_JAPEUL010000011.1"/>
</dbReference>
<organism evidence="1 2">
    <name type="scientific">Marinomonas rhodophyticola</name>
    <dbReference type="NCBI Taxonomy" id="2992803"/>
    <lineage>
        <taxon>Bacteria</taxon>
        <taxon>Pseudomonadati</taxon>
        <taxon>Pseudomonadota</taxon>
        <taxon>Gammaproteobacteria</taxon>
        <taxon>Oceanospirillales</taxon>
        <taxon>Oceanospirillaceae</taxon>
        <taxon>Marinomonas</taxon>
    </lineage>
</organism>
<sequence>MDMFLVKNQSIIKHFIKGVDKYDQTLKSLGTWWEKIALIGKINSFEVASTILEDMDNTLGQFQILQKRLIESLTNEHARKVIMQDLSRCQMAIDVLIRNLFERTADIGFLATDHNVVKFLKNSDKKEEDGVFLRQRFQAYVDIYSVYQDAFLITLDGEVVFQLSQPSRRGKVQDAFIQQAITYPDRYVEYFGQTSLMAGSLSNLLYANAVIDEGRVVGVIVLCFRFQNELEEITNHLLFEQEDNHFLLLNGAGDVLFAPQRYQQDFPMHLSISAVPKVVLFHHKDCVQVTTKGQPYQGYTGPENWHMGSLLVLENMDRGVSDTQDHQTLVADLAGLISADLFDIRRQSISINDDLELIVLNGIITAARKDAVEFVPVLEAIKKIGRDIDNVFANSIESLFSTIISGQLNAIALQANLAVDIMDRNLYERANDCRWWGLSTSLQTALSTPEIDKNRIRQTLEKIHSLYTVYHNLYVYDQNGRYLAFSDDTYQHQVGQTIEANSAGMGVFHSQDIYSYCVSPFMPFDCYGGAHTYIYNAAIRSPEKNNVVVGGIGIVFDSTVEFRAILNDILPRENGVVKAGTKALFTTDKGFVIASSSDDHAVGSVFFPEISLTELFQDGSTATAIRFDGNVYLIGAAMSNGYREYKRQDGYENTIIAWVLVPC</sequence>
<protein>
    <submittedName>
        <fullName evidence="1">Cache domain-containing protein</fullName>
    </submittedName>
</protein>
<dbReference type="Proteomes" id="UP001431181">
    <property type="component" value="Unassembled WGS sequence"/>
</dbReference>
<comment type="caution">
    <text evidence="1">The sequence shown here is derived from an EMBL/GenBank/DDBJ whole genome shotgun (WGS) entry which is preliminary data.</text>
</comment>